<evidence type="ECO:0000313" key="2">
    <source>
        <dbReference type="EMBL" id="CAE0299942.1"/>
    </source>
</evidence>
<proteinExistence type="predicted"/>
<gene>
    <name evidence="2" type="ORF">SELO1098_LOCUS28797</name>
</gene>
<reference evidence="2" key="1">
    <citation type="submission" date="2021-01" db="EMBL/GenBank/DDBJ databases">
        <authorList>
            <person name="Corre E."/>
            <person name="Pelletier E."/>
            <person name="Niang G."/>
            <person name="Scheremetjew M."/>
            <person name="Finn R."/>
            <person name="Kale V."/>
            <person name="Holt S."/>
            <person name="Cochrane G."/>
            <person name="Meng A."/>
            <person name="Brown T."/>
            <person name="Cohen L."/>
        </authorList>
    </citation>
    <scope>NUCLEOTIDE SEQUENCE</scope>
    <source>
        <strain evidence="2">CCAP 955/1</strain>
    </source>
</reference>
<accession>A0A7S3HNJ0</accession>
<sequence length="118" mass="13250">MSNVDVSARSASSFVGSKQPPNQHKDISIPVEANTSQVQRAAEELIASKMRLNSSIKAICTDIDNVYKMSTEFRKDTRKLEKGADALPVLEDWVQEKVTTIEQIKSQIIFLHKVMDED</sequence>
<feature type="compositionally biased region" description="Polar residues" evidence="1">
    <location>
        <begin position="1"/>
        <end position="22"/>
    </location>
</feature>
<protein>
    <submittedName>
        <fullName evidence="2">Uncharacterized protein</fullName>
    </submittedName>
</protein>
<evidence type="ECO:0000256" key="1">
    <source>
        <dbReference type="SAM" id="MobiDB-lite"/>
    </source>
</evidence>
<name>A0A7S3HNJ0_9STRA</name>
<feature type="region of interest" description="Disordered" evidence="1">
    <location>
        <begin position="1"/>
        <end position="31"/>
    </location>
</feature>
<dbReference type="AlphaFoldDB" id="A0A7S3HNJ0"/>
<dbReference type="EMBL" id="HBIC01056203">
    <property type="protein sequence ID" value="CAE0299942.1"/>
    <property type="molecule type" value="Transcribed_RNA"/>
</dbReference>
<organism evidence="2">
    <name type="scientific">Spumella elongata</name>
    <dbReference type="NCBI Taxonomy" id="89044"/>
    <lineage>
        <taxon>Eukaryota</taxon>
        <taxon>Sar</taxon>
        <taxon>Stramenopiles</taxon>
        <taxon>Ochrophyta</taxon>
        <taxon>Chrysophyceae</taxon>
        <taxon>Chromulinales</taxon>
        <taxon>Chromulinaceae</taxon>
        <taxon>Spumella</taxon>
    </lineage>
</organism>